<gene>
    <name evidence="1" type="ORF">Vadar_034071</name>
</gene>
<comment type="caution">
    <text evidence="1">The sequence shown here is derived from an EMBL/GenBank/DDBJ whole genome shotgun (WGS) entry which is preliminary data.</text>
</comment>
<keyword evidence="2" id="KW-1185">Reference proteome</keyword>
<evidence type="ECO:0000313" key="2">
    <source>
        <dbReference type="Proteomes" id="UP000828048"/>
    </source>
</evidence>
<dbReference type="Proteomes" id="UP000828048">
    <property type="component" value="Chromosome 2"/>
</dbReference>
<proteinExistence type="predicted"/>
<organism evidence="1 2">
    <name type="scientific">Vaccinium darrowii</name>
    <dbReference type="NCBI Taxonomy" id="229202"/>
    <lineage>
        <taxon>Eukaryota</taxon>
        <taxon>Viridiplantae</taxon>
        <taxon>Streptophyta</taxon>
        <taxon>Embryophyta</taxon>
        <taxon>Tracheophyta</taxon>
        <taxon>Spermatophyta</taxon>
        <taxon>Magnoliopsida</taxon>
        <taxon>eudicotyledons</taxon>
        <taxon>Gunneridae</taxon>
        <taxon>Pentapetalae</taxon>
        <taxon>asterids</taxon>
        <taxon>Ericales</taxon>
        <taxon>Ericaceae</taxon>
        <taxon>Vaccinioideae</taxon>
        <taxon>Vaccinieae</taxon>
        <taxon>Vaccinium</taxon>
    </lineage>
</organism>
<sequence>MAGDPKEAREEKVVWRRMTVKEFSDSFAEKDNKQEKVLPLAVRLSSAAPFRLLLAVRSSPAKLHLSSEVSSPLLLYGASSFDVCSPPPIIVSGTLLGDLLPIAVSPSLRICSRPFNIYQSPMAFFRGQQHFRTQISTGFPSSSARGGGLHTVYIDNLPNGVGLPWFRKFFSNFGSVKDAYLPIKRSKRTGNRFGFIRFDSIIGADCAMEYANGFWIGKRHLIVEKAAYDKVAFSHSPHPSVGLEMKGIGGSRSFIQAGVHDCRAGVTRKNETKNERRLSLNLQPVAVEWLTRSAVAILKELTTPEIVLNALRDLKFEEVSVKSLGGLKLIITFQSRVDRAGALRNPIIVNWFSSFKPWNGEVAGESRIVWLKCRGMPLTVWNVASFKRLAEFWGNFITLDVETMKEESYDVRRVLLATEQPQKIEEWINIIVGGKIHKVKVWEEDCVDIFIEKPISDWVNKQLIVSMDQANPDINKAEKTSVESHSKEDKSDKANNLGLVVGHASNSPMAAGWNLEVTVEENEESIVGEEDVESIVVETPLMGCINRESGDRIVNVESKKVEADANKNFLMDLNGKGSMHALEDQLSHTQMAVELQFGDTNEVIARSCGFMEANEGNNEFISNSLHGLDSLVGLNSLVMESSAQSFQGRIVTEVECYSHKLVKDLDGVEESPAIDCDDVDESKEVVANSLVDMADPIEVLEDDDDSIDLFSADPLIKLDQEEKIAKQRGAVIDTKDLPSSVDRDQGRETSDGLQKKLDSVQLIVKKLDGEIQELDEGIEELEKKKMELMKTHEEIRAGSEI</sequence>
<accession>A0ACB7X6D4</accession>
<name>A0ACB7X6D4_9ERIC</name>
<protein>
    <submittedName>
        <fullName evidence="1">Uncharacterized protein</fullName>
    </submittedName>
</protein>
<evidence type="ECO:0000313" key="1">
    <source>
        <dbReference type="EMBL" id="KAH7836254.1"/>
    </source>
</evidence>
<reference evidence="1 2" key="1">
    <citation type="journal article" date="2021" name="Hortic Res">
        <title>High-quality reference genome and annotation aids understanding of berry development for evergreen blueberry (Vaccinium darrowii).</title>
        <authorList>
            <person name="Yu J."/>
            <person name="Hulse-Kemp A.M."/>
            <person name="Babiker E."/>
            <person name="Staton M."/>
        </authorList>
    </citation>
    <scope>NUCLEOTIDE SEQUENCE [LARGE SCALE GENOMIC DNA]</scope>
    <source>
        <strain evidence="2">cv. NJ 8807/NJ 8810</strain>
        <tissue evidence="1">Young leaf</tissue>
    </source>
</reference>
<dbReference type="EMBL" id="CM037152">
    <property type="protein sequence ID" value="KAH7836254.1"/>
    <property type="molecule type" value="Genomic_DNA"/>
</dbReference>